<proteinExistence type="predicted"/>
<dbReference type="InterPro" id="IPR038765">
    <property type="entry name" value="Papain-like_cys_pep_sf"/>
</dbReference>
<organism evidence="2 3">
    <name type="scientific">candidate division WOR-3 bacterium 4484_18</name>
    <dbReference type="NCBI Taxonomy" id="2020626"/>
    <lineage>
        <taxon>Bacteria</taxon>
        <taxon>Bacteria division WOR-3</taxon>
    </lineage>
</organism>
<dbReference type="Proteomes" id="UP000216312">
    <property type="component" value="Unassembled WGS sequence"/>
</dbReference>
<evidence type="ECO:0000313" key="3">
    <source>
        <dbReference type="Proteomes" id="UP000216312"/>
    </source>
</evidence>
<feature type="compositionally biased region" description="Polar residues" evidence="1">
    <location>
        <begin position="778"/>
        <end position="789"/>
    </location>
</feature>
<dbReference type="EMBL" id="NMUJ01000060">
    <property type="protein sequence ID" value="OYV02696.1"/>
    <property type="molecule type" value="Genomic_DNA"/>
</dbReference>
<feature type="compositionally biased region" description="Polar residues" evidence="1">
    <location>
        <begin position="568"/>
        <end position="584"/>
    </location>
</feature>
<feature type="region of interest" description="Disordered" evidence="1">
    <location>
        <begin position="778"/>
        <end position="800"/>
    </location>
</feature>
<evidence type="ECO:0000313" key="2">
    <source>
        <dbReference type="EMBL" id="OYV02696.1"/>
    </source>
</evidence>
<feature type="region of interest" description="Disordered" evidence="1">
    <location>
        <begin position="567"/>
        <end position="597"/>
    </location>
</feature>
<reference evidence="3" key="1">
    <citation type="submission" date="2017-07" db="EMBL/GenBank/DDBJ databases">
        <title>Novel pathways for hydrocarbon cycling and metabolic interdependencies in hydrothermal sediment communities.</title>
        <authorList>
            <person name="Dombrowski N."/>
            <person name="Seitz K."/>
            <person name="Teske A."/>
            <person name="Baker B."/>
        </authorList>
    </citation>
    <scope>NUCLEOTIDE SEQUENCE [LARGE SCALE GENOMIC DNA]</scope>
</reference>
<accession>A0A257LUR4</accession>
<evidence type="ECO:0000256" key="1">
    <source>
        <dbReference type="SAM" id="MobiDB-lite"/>
    </source>
</evidence>
<protein>
    <submittedName>
        <fullName evidence="2">Uncharacterized protein</fullName>
    </submittedName>
</protein>
<feature type="compositionally biased region" description="Polar residues" evidence="1">
    <location>
        <begin position="468"/>
        <end position="481"/>
    </location>
</feature>
<dbReference type="AlphaFoldDB" id="A0A257LUR4"/>
<dbReference type="SUPFAM" id="SSF54001">
    <property type="entry name" value="Cysteine proteinases"/>
    <property type="match status" value="1"/>
</dbReference>
<sequence length="1060" mass="118460">MDVLQLRQLWCSVFTITVETGGTSSDSVEPGIEEYTNEWCGYSFDVVQNYYWYPPWAWDEIVNEINNNRPVLWGYFIGEWGHTVTIVGYTDDDYLIIHNTWWMGLDYLDIYELDEAYLRRVYPGGGYGFDVKLEEPCGGMGLWGDPYDENGCYVVWRAGGYAVIEWDNHGYTGGYVDIYLSIEGGRPGTWDYQFTTENDGEVWVSISPDATPTTSARIMILGTTSTKEVTEDSTFVIGVKGGSQHLNIRTPMFKNEKSLVSGDGSYGSFQIKGNTDPELTYPNVDPDEGTPNTDFYYYVHYYDADGDAPSVIKVYIDGEGYDMELYSGSASNGTYRYGPHHFGSGSHSHSYYFYCEDGYGGSDETDTYYGPTTNTYPELTDGDVTPDEGTPDTDFYYYLHYYDADGDAPSVIKVYIDGEGHNMTLYSGSASNGTYRYGPHHFEPGSHSHSYYFYCEDDYGGTDRLPSSGSYSGPTTNTYPELTNGYVTPDEGTPDTDFYYYLHYYDADGDAPSVIKVYIDGEGHDMELYSGSASNGTYRYGPHHFEPGSHSHSYYFYCEDGHGGTDRLPSSGSYSGPTTNTYPELSSGDVTPDEGTTEDTFRYTVHYYDADGDAPDTKWVYIDGSPHTMILYSGSASNGWYEYETTLGVGSHDYYFYFTDGYGGSYRLPSSGTYPGPNVEQPNTDPELTDGYVTPDEGTPDTDFYYYVDYYDADGDTPSVIKVYIDGEGYDMTLYSDSASNGTYRYGPHHFEPGSHSHSYYFYCEDGRGGTDSLPETGSYSGPTTNTCPELTYPDVDPDEGTPDTDFYYSVHYYDADGDAPSVIKVYIDGEGHNMTLYSGSASNGTYRYGPHHFGPSSHSHSFNFYVSDGYCEIRLPSSGSYSGPFINTPPELSEGDVTPDEGTTEDTFRYTVHYYDADGDAPDTKWVYIDGSPHTMSLYSGSASNGWYEYKTTLGVGSHNYYFYFTDGYGGSDTLPSTGTYSGPNVEQPAGYEIEGDLCYYSNDATIYPAIVYLMGNASDSIWVDENGHYMFEDLAGGLDYCVKPYKEDDDREDFMSMH</sequence>
<comment type="caution">
    <text evidence="2">The sequence shown here is derived from an EMBL/GenBank/DDBJ whole genome shotgun (WGS) entry which is preliminary data.</text>
</comment>
<feature type="region of interest" description="Disordered" evidence="1">
    <location>
        <begin position="468"/>
        <end position="490"/>
    </location>
</feature>
<name>A0A257LUR4_UNCW3</name>
<gene>
    <name evidence="2" type="ORF">CGW93_04235</name>
</gene>